<feature type="transmembrane region" description="Helical" evidence="1">
    <location>
        <begin position="91"/>
        <end position="112"/>
    </location>
</feature>
<dbReference type="SMART" id="SM00014">
    <property type="entry name" value="acidPPc"/>
    <property type="match status" value="1"/>
</dbReference>
<name>A0ABV5ALB9_9BACL</name>
<keyword evidence="4" id="KW-1185">Reference proteome</keyword>
<feature type="transmembrane region" description="Helical" evidence="1">
    <location>
        <begin position="192"/>
        <end position="210"/>
    </location>
</feature>
<evidence type="ECO:0000256" key="1">
    <source>
        <dbReference type="SAM" id="Phobius"/>
    </source>
</evidence>
<dbReference type="InterPro" id="IPR000326">
    <property type="entry name" value="PAP2/HPO"/>
</dbReference>
<feature type="transmembrane region" description="Helical" evidence="1">
    <location>
        <begin position="61"/>
        <end position="84"/>
    </location>
</feature>
<protein>
    <submittedName>
        <fullName evidence="3">Phosphatase PAP2 family protein</fullName>
    </submittedName>
</protein>
<gene>
    <name evidence="3" type="ORF">KKP3000_001809</name>
</gene>
<dbReference type="Proteomes" id="UP001579974">
    <property type="component" value="Unassembled WGS sequence"/>
</dbReference>
<dbReference type="CDD" id="cd03392">
    <property type="entry name" value="PAP2_like_2"/>
    <property type="match status" value="1"/>
</dbReference>
<proteinExistence type="predicted"/>
<organism evidence="3 4">
    <name type="scientific">Alicyclobacillus fastidiosus</name>
    <dbReference type="NCBI Taxonomy" id="392011"/>
    <lineage>
        <taxon>Bacteria</taxon>
        <taxon>Bacillati</taxon>
        <taxon>Bacillota</taxon>
        <taxon>Bacilli</taxon>
        <taxon>Bacillales</taxon>
        <taxon>Alicyclobacillaceae</taxon>
        <taxon>Alicyclobacillus</taxon>
    </lineage>
</organism>
<evidence type="ECO:0000313" key="3">
    <source>
        <dbReference type="EMBL" id="MFB5192600.1"/>
    </source>
</evidence>
<accession>A0ABV5ALB9</accession>
<keyword evidence="1" id="KW-0812">Transmembrane</keyword>
<evidence type="ECO:0000259" key="2">
    <source>
        <dbReference type="SMART" id="SM00014"/>
    </source>
</evidence>
<reference evidence="3 4" key="1">
    <citation type="journal article" date="2024" name="Int. J. Mol. Sci.">
        <title>Exploration of Alicyclobacillus spp. Genome in Search of Antibiotic Resistance.</title>
        <authorList>
            <person name="Bucka-Kolendo J."/>
            <person name="Kiousi D.E."/>
            <person name="Dekowska A."/>
            <person name="Mikolajczuk-Szczyrba A."/>
            <person name="Karadedos D.M."/>
            <person name="Michael P."/>
            <person name="Galanis A."/>
            <person name="Sokolowska B."/>
        </authorList>
    </citation>
    <scope>NUCLEOTIDE SEQUENCE [LARGE SCALE GENOMIC DNA]</scope>
    <source>
        <strain evidence="3 4">KKP 3000</strain>
    </source>
</reference>
<sequence length="216" mass="24152">MHSARKTRSLFSSVVFLLSFLATFAIFVEKLELHKLLGFDMKIIRLVQSRIDRPNTRLMKWFTFLGSPLPVSIFVAFATFVLLVKGRRREAASILVANAAGVGFNEVLKSIFRRRRPDIHRLVLERGYSFPSGHSMGSVIFYGTITYFICRGIRNALLKAVTCVVGMFMVFMTGISRIYLGVHYPSDVVSGYAAGGAWLSASIKGFNAILGKQKRS</sequence>
<keyword evidence="1" id="KW-0472">Membrane</keyword>
<feature type="domain" description="Phosphatidic acid phosphatase type 2/haloperoxidase" evidence="2">
    <location>
        <begin position="92"/>
        <end position="203"/>
    </location>
</feature>
<feature type="transmembrane region" description="Helical" evidence="1">
    <location>
        <begin position="132"/>
        <end position="150"/>
    </location>
</feature>
<dbReference type="SUPFAM" id="SSF48317">
    <property type="entry name" value="Acid phosphatase/Vanadium-dependent haloperoxidase"/>
    <property type="match status" value="1"/>
</dbReference>
<dbReference type="InterPro" id="IPR036938">
    <property type="entry name" value="PAP2/HPO_sf"/>
</dbReference>
<dbReference type="PANTHER" id="PTHR14969">
    <property type="entry name" value="SPHINGOSINE-1-PHOSPHATE PHOSPHOHYDROLASE"/>
    <property type="match status" value="1"/>
</dbReference>
<keyword evidence="1" id="KW-1133">Transmembrane helix</keyword>
<dbReference type="PANTHER" id="PTHR14969:SF13">
    <property type="entry name" value="AT30094P"/>
    <property type="match status" value="1"/>
</dbReference>
<dbReference type="Pfam" id="PF01569">
    <property type="entry name" value="PAP2"/>
    <property type="match status" value="1"/>
</dbReference>
<feature type="transmembrane region" description="Helical" evidence="1">
    <location>
        <begin position="157"/>
        <end position="180"/>
    </location>
</feature>
<comment type="caution">
    <text evidence="3">The sequence shown here is derived from an EMBL/GenBank/DDBJ whole genome shotgun (WGS) entry which is preliminary data.</text>
</comment>
<dbReference type="EMBL" id="JBDXSU010000025">
    <property type="protein sequence ID" value="MFB5192600.1"/>
    <property type="molecule type" value="Genomic_DNA"/>
</dbReference>
<dbReference type="Gene3D" id="1.20.144.10">
    <property type="entry name" value="Phosphatidic acid phosphatase type 2/haloperoxidase"/>
    <property type="match status" value="2"/>
</dbReference>
<evidence type="ECO:0000313" key="4">
    <source>
        <dbReference type="Proteomes" id="UP001579974"/>
    </source>
</evidence>
<dbReference type="RefSeq" id="WP_275475935.1">
    <property type="nucleotide sequence ID" value="NZ_CP162940.1"/>
</dbReference>